<keyword evidence="11" id="KW-0862">Zinc</keyword>
<feature type="active site" evidence="18">
    <location>
        <position position="501"/>
    </location>
</feature>
<evidence type="ECO:0000313" key="20">
    <source>
        <dbReference type="EMBL" id="MBB6714997.1"/>
    </source>
</evidence>
<evidence type="ECO:0000256" key="6">
    <source>
        <dbReference type="ARBA" id="ARBA00022525"/>
    </source>
</evidence>
<keyword evidence="6" id="KW-0964">Secreted</keyword>
<dbReference type="GO" id="GO:0006508">
    <property type="term" value="P:proteolysis"/>
    <property type="evidence" value="ECO:0007669"/>
    <property type="project" value="UniProtKB-KW"/>
</dbReference>
<dbReference type="OrthoDB" id="9798386at2"/>
<dbReference type="EC" id="3.4.24.3" evidence="5"/>
<evidence type="ECO:0000256" key="13">
    <source>
        <dbReference type="ARBA" id="ARBA00023026"/>
    </source>
</evidence>
<dbReference type="InterPro" id="IPR035986">
    <property type="entry name" value="PKD_dom_sf"/>
</dbReference>
<evidence type="ECO:0000256" key="8">
    <source>
        <dbReference type="ARBA" id="ARBA00022723"/>
    </source>
</evidence>
<keyword evidence="7" id="KW-0645">Protease</keyword>
<dbReference type="InterPro" id="IPR013661">
    <property type="entry name" value="Peptidase_M9_N_dom"/>
</dbReference>
<evidence type="ECO:0000256" key="1">
    <source>
        <dbReference type="ARBA" id="ARBA00000424"/>
    </source>
</evidence>
<dbReference type="InterPro" id="IPR002169">
    <property type="entry name" value="Peptidase_M9A/M9B"/>
</dbReference>
<dbReference type="CDD" id="cd00146">
    <property type="entry name" value="PKD"/>
    <property type="match status" value="1"/>
</dbReference>
<organism evidence="21 22">
    <name type="scientific">Clostridium gasigenes</name>
    <dbReference type="NCBI Taxonomy" id="94869"/>
    <lineage>
        <taxon>Bacteria</taxon>
        <taxon>Bacillati</taxon>
        <taxon>Bacillota</taxon>
        <taxon>Clostridia</taxon>
        <taxon>Eubacteriales</taxon>
        <taxon>Clostridiaceae</taxon>
        <taxon>Clostridium</taxon>
    </lineage>
</organism>
<dbReference type="InterPro" id="IPR022409">
    <property type="entry name" value="PKD/Chitinase_dom"/>
</dbReference>
<dbReference type="Pfam" id="PF01752">
    <property type="entry name" value="Peptidase_M9"/>
    <property type="match status" value="1"/>
</dbReference>
<comment type="cofactor">
    <cofactor evidence="2">
        <name>Ca(2+)</name>
        <dbReference type="ChEBI" id="CHEBI:29108"/>
    </cofactor>
</comment>
<comment type="similarity">
    <text evidence="16">Belongs to the peptidase M9B family. Collagenase subfamily.</text>
</comment>
<dbReference type="InterPro" id="IPR041379">
    <property type="entry name" value="ColG_subdomain"/>
</dbReference>
<dbReference type="Pfam" id="PF08453">
    <property type="entry name" value="Peptidase_M9_N"/>
    <property type="match status" value="1"/>
</dbReference>
<feature type="domain" description="PKD" evidence="19">
    <location>
        <begin position="772"/>
        <end position="858"/>
    </location>
</feature>
<proteinExistence type="inferred from homology"/>
<dbReference type="Gene3D" id="3.40.30.160">
    <property type="entry name" value="Collagenase ColT, N-terminal domain"/>
    <property type="match status" value="1"/>
</dbReference>
<gene>
    <name evidence="20" type="ORF">H7E68_09680</name>
    <name evidence="21" type="ORF">SAMN04488529_11160</name>
</gene>
<reference evidence="21 22" key="1">
    <citation type="submission" date="2016-10" db="EMBL/GenBank/DDBJ databases">
        <authorList>
            <person name="de Groot N.N."/>
        </authorList>
    </citation>
    <scope>NUCLEOTIDE SEQUENCE [LARGE SCALE GENOMIC DNA]</scope>
    <source>
        <strain evidence="21 22">DSM 12272</strain>
    </source>
</reference>
<evidence type="ECO:0000256" key="16">
    <source>
        <dbReference type="ARBA" id="ARBA00034318"/>
    </source>
</evidence>
<dbReference type="PROSITE" id="PS50093">
    <property type="entry name" value="PKD"/>
    <property type="match status" value="1"/>
</dbReference>
<sequence>MNKRIRGVASFLAVTIISTTLSTQRVFALDKNLEAKQSNSSYEQEDKQIGGQVKENIEEVKHANSEAEVRSVKPKIPDDINVIVANKKSNEVYSMKDLNALSYEGLVEKISVIPWNNITDLFEYNEDAVEFYSDTNRMEYLLNDLSRRGKEFTPEDDLGIPTLIEVIRAGYYLAYYNNGIPELKSKEGHEKCIPSILAIQSNPNFKFGTDAQDNILSTLGVLINNTTSNADIVNNFVPILNQYKENFDAFIKDPLKGKAIYNIITGVQYSITVYGYENSNDYSKSSWSGKIDGFINFISYLALKGELTEDNAWLINNGLYSIAKLSPVHSNPKEGVRVLTRCMEIYPYLSEQYLQVVSSIADNYNSTDDTGKKIDYDKVKAEAREKYLSKTYKFDDGQVVIKAGDKVTEEKINSVYWASKEVQAQFFRVLGTDKALENGNKDDVLTIVIYNSPKEYKLNRLINGLDVENGGMYIEGDGTFYTYERTSDESIYTLEELFRHEFTHYLQGRYLVPGMWGSGGIYEGNRLTWLEEGGAELFAGATRTENIMPRKSVVSNIVRTEKSDRYTVDKTMHSKYGSFDFYHYSFALQSYMYNKDLGKLNAIFEAVKANNIAKYDELIKNYSSNSNLEESYQNYMDSLIKDYDKLSTPLVSADYAIKHKTKNSKEIYDDITNSARITNVKTENKKSQFFDSFVLRGTYDAGKSEGKENDYNKMNKNLNEILNTLDGYSWSGYKTVTAYMVNYNVDRNSNVTWELVFNGILKEGVTEEPSEKPVVNISVPDKVYKNKEIKFTSNVTMDNNNKIIEYLWDFGDGNTSNEANPSHKYEKIGDYTVTLKVKDNEGLSANKSIKIKVENMSVIKPKTLNEVEVNDSIEKANGPILNDTLVKGNMENGDSDTFYFDVLSDSELDINVQKAGEANITWVLYDSSDAENYIAYANEREENNYKGTYKATKGRYYIVVYGFSQVKEEYTLSIDGNIGGGKIEEIDNNVIMEKENNNDFDTATTIHINDSVVKGGFSQEDNIDMYSFKVSEEGTVDISLTPDSEGLGVAWTLHSEKNFNKYIAYPHREGKKLCNTMNLKPGKYYLNVYSYEGQGNYTIENHFSN</sequence>
<evidence type="ECO:0000256" key="7">
    <source>
        <dbReference type="ARBA" id="ARBA00022670"/>
    </source>
</evidence>
<dbReference type="Gene3D" id="2.60.120.380">
    <property type="match status" value="2"/>
</dbReference>
<dbReference type="STRING" id="94869.SAMN04488529_11160"/>
<dbReference type="Gene3D" id="2.60.40.10">
    <property type="entry name" value="Immunoglobulins"/>
    <property type="match status" value="1"/>
</dbReference>
<dbReference type="Pfam" id="PF04151">
    <property type="entry name" value="PPC"/>
    <property type="match status" value="1"/>
</dbReference>
<keyword evidence="9" id="KW-0732">Signal</keyword>
<comment type="catalytic activity">
    <reaction evidence="1">
        <text>Digestion of native collagen in the triple helical region at Xaa-|-Gly bonds. With synthetic peptides, a preference is shown for Gly at P3 and P1', Pro and Ala at P2 and P2', and hydroxyproline, Ala or Arg at P3'.</text>
        <dbReference type="EC" id="3.4.24.3"/>
    </reaction>
</comment>
<evidence type="ECO:0000256" key="5">
    <source>
        <dbReference type="ARBA" id="ARBA00012653"/>
    </source>
</evidence>
<evidence type="ECO:0000256" key="14">
    <source>
        <dbReference type="ARBA" id="ARBA00023049"/>
    </source>
</evidence>
<keyword evidence="13" id="KW-0843">Virulence</keyword>
<evidence type="ECO:0000313" key="22">
    <source>
        <dbReference type="Proteomes" id="UP000198597"/>
    </source>
</evidence>
<dbReference type="SUPFAM" id="SSF49299">
    <property type="entry name" value="PKD domain"/>
    <property type="match status" value="1"/>
</dbReference>
<keyword evidence="15" id="KW-0865">Zymogen</keyword>
<dbReference type="InterPro" id="IPR013783">
    <property type="entry name" value="Ig-like_fold"/>
</dbReference>
<evidence type="ECO:0000256" key="18">
    <source>
        <dbReference type="PIRSR" id="PIRSR602169-1"/>
    </source>
</evidence>
<dbReference type="Proteomes" id="UP000585258">
    <property type="component" value="Unassembled WGS sequence"/>
</dbReference>
<dbReference type="Proteomes" id="UP000198597">
    <property type="component" value="Unassembled WGS sequence"/>
</dbReference>
<evidence type="ECO:0000256" key="17">
    <source>
        <dbReference type="ARBA" id="ARBA00034362"/>
    </source>
</evidence>
<dbReference type="InterPro" id="IPR007280">
    <property type="entry name" value="Peptidase_C_arc/bac"/>
</dbReference>
<dbReference type="InterPro" id="IPR000601">
    <property type="entry name" value="PKD_dom"/>
</dbReference>
<dbReference type="Gene3D" id="3.30.980.50">
    <property type="match status" value="1"/>
</dbReference>
<evidence type="ECO:0000313" key="21">
    <source>
        <dbReference type="EMBL" id="SDP66838.1"/>
    </source>
</evidence>
<dbReference type="RefSeq" id="WP_089971623.1">
    <property type="nucleotide sequence ID" value="NZ_FNJM01000011.1"/>
</dbReference>
<evidence type="ECO:0000256" key="9">
    <source>
        <dbReference type="ARBA" id="ARBA00022729"/>
    </source>
</evidence>
<comment type="subcellular location">
    <subcellularLocation>
        <location evidence="4">Secreted</location>
    </subcellularLocation>
</comment>
<accession>A0A1H0ULM0</accession>
<dbReference type="Gene3D" id="1.10.390.20">
    <property type="match status" value="1"/>
</dbReference>
<dbReference type="GO" id="GO:0005576">
    <property type="term" value="C:extracellular region"/>
    <property type="evidence" value="ECO:0007669"/>
    <property type="project" value="UniProtKB-SubCell"/>
</dbReference>
<dbReference type="Pfam" id="PF18496">
    <property type="entry name" value="ColG_sub"/>
    <property type="match status" value="1"/>
</dbReference>
<evidence type="ECO:0000256" key="15">
    <source>
        <dbReference type="ARBA" id="ARBA00023145"/>
    </source>
</evidence>
<dbReference type="PANTHER" id="PTHR13062">
    <property type="entry name" value="COLLAGENASE"/>
    <property type="match status" value="1"/>
</dbReference>
<evidence type="ECO:0000313" key="23">
    <source>
        <dbReference type="Proteomes" id="UP000585258"/>
    </source>
</evidence>
<evidence type="ECO:0000259" key="19">
    <source>
        <dbReference type="PROSITE" id="PS50093"/>
    </source>
</evidence>
<keyword evidence="10" id="KW-0378">Hydrolase</keyword>
<dbReference type="SUPFAM" id="SSF89260">
    <property type="entry name" value="Collagen-binding domain"/>
    <property type="match status" value="2"/>
</dbReference>
<evidence type="ECO:0000256" key="11">
    <source>
        <dbReference type="ARBA" id="ARBA00022833"/>
    </source>
</evidence>
<evidence type="ECO:0000256" key="2">
    <source>
        <dbReference type="ARBA" id="ARBA00001913"/>
    </source>
</evidence>
<dbReference type="AlphaFoldDB" id="A0A1H0ULM0"/>
<dbReference type="GO" id="GO:0004222">
    <property type="term" value="F:metalloendopeptidase activity"/>
    <property type="evidence" value="ECO:0007669"/>
    <property type="project" value="UniProtKB-EC"/>
</dbReference>
<dbReference type="PRINTS" id="PR00931">
    <property type="entry name" value="MICOLLPTASE"/>
</dbReference>
<dbReference type="EMBL" id="JACKWY010000004">
    <property type="protein sequence ID" value="MBB6714997.1"/>
    <property type="molecule type" value="Genomic_DNA"/>
</dbReference>
<evidence type="ECO:0000256" key="12">
    <source>
        <dbReference type="ARBA" id="ARBA00022837"/>
    </source>
</evidence>
<dbReference type="SMART" id="SM00089">
    <property type="entry name" value="PKD"/>
    <property type="match status" value="1"/>
</dbReference>
<dbReference type="GO" id="GO:0008270">
    <property type="term" value="F:zinc ion binding"/>
    <property type="evidence" value="ECO:0007669"/>
    <property type="project" value="InterPro"/>
</dbReference>
<evidence type="ECO:0000256" key="3">
    <source>
        <dbReference type="ARBA" id="ARBA00001947"/>
    </source>
</evidence>
<dbReference type="EMBL" id="FNJM01000011">
    <property type="protein sequence ID" value="SDP66838.1"/>
    <property type="molecule type" value="Genomic_DNA"/>
</dbReference>
<evidence type="ECO:0000256" key="10">
    <source>
        <dbReference type="ARBA" id="ARBA00022801"/>
    </source>
</evidence>
<reference evidence="20 23" key="2">
    <citation type="submission" date="2020-08" db="EMBL/GenBank/DDBJ databases">
        <title>Clostridia isolated from Swiss meat.</title>
        <authorList>
            <person name="Wambui J."/>
            <person name="Stevens M.J.A."/>
            <person name="Stephan R."/>
        </authorList>
    </citation>
    <scope>NUCLEOTIDE SEQUENCE [LARGE SCALE GENOMIC DNA]</scope>
    <source>
        <strain evidence="20 23">CM001</strain>
    </source>
</reference>
<keyword evidence="14" id="KW-0482">Metalloprotease</keyword>
<evidence type="ECO:0000256" key="4">
    <source>
        <dbReference type="ARBA" id="ARBA00004613"/>
    </source>
</evidence>
<keyword evidence="8" id="KW-0479">Metal-binding</keyword>
<dbReference type="Pfam" id="PF18911">
    <property type="entry name" value="PKD_4"/>
    <property type="match status" value="1"/>
</dbReference>
<comment type="cofactor">
    <cofactor evidence="3">
        <name>Zn(2+)</name>
        <dbReference type="ChEBI" id="CHEBI:29105"/>
    </cofactor>
</comment>
<name>A0A1H0ULM0_9CLOT</name>
<dbReference type="PANTHER" id="PTHR13062:SF9">
    <property type="entry name" value="MICROBIAL COLLAGENASE"/>
    <property type="match status" value="1"/>
</dbReference>
<protein>
    <recommendedName>
        <fullName evidence="5">microbial collagenase</fullName>
        <ecNumber evidence="5">3.4.24.3</ecNumber>
    </recommendedName>
    <alternativeName>
        <fullName evidence="17">Microbial collagenase</fullName>
    </alternativeName>
</protein>
<keyword evidence="22" id="KW-1185">Reference proteome</keyword>
<keyword evidence="12" id="KW-0106">Calcium</keyword>